<accession>A0A921R5U0</accession>
<comment type="caution">
    <text evidence="1">The sequence shown here is derived from an EMBL/GenBank/DDBJ whole genome shotgun (WGS) entry which is preliminary data.</text>
</comment>
<proteinExistence type="predicted"/>
<sequence length="103" mass="11699">MEGWKGTKGYRQIIRDEQPNTGRVHQMEPDGPLHHPVGATNHPLYIHKASVSPFNFTLLCHCRQDAYENRDILFILALGPAQDACVEIEVLRCFFSPSLLLLD</sequence>
<dbReference type="Proteomes" id="UP000807115">
    <property type="component" value="Chromosome 4"/>
</dbReference>
<dbReference type="AlphaFoldDB" id="A0A921R5U0"/>
<reference evidence="1" key="1">
    <citation type="journal article" date="2019" name="BMC Genomics">
        <title>A new reference genome for Sorghum bicolor reveals high levels of sequence similarity between sweet and grain genotypes: implications for the genetics of sugar metabolism.</title>
        <authorList>
            <person name="Cooper E.A."/>
            <person name="Brenton Z.W."/>
            <person name="Flinn B.S."/>
            <person name="Jenkins J."/>
            <person name="Shu S."/>
            <person name="Flowers D."/>
            <person name="Luo F."/>
            <person name="Wang Y."/>
            <person name="Xia P."/>
            <person name="Barry K."/>
            <person name="Daum C."/>
            <person name="Lipzen A."/>
            <person name="Yoshinaga Y."/>
            <person name="Schmutz J."/>
            <person name="Saski C."/>
            <person name="Vermerris W."/>
            <person name="Kresovich S."/>
        </authorList>
    </citation>
    <scope>NUCLEOTIDE SEQUENCE</scope>
</reference>
<gene>
    <name evidence="1" type="ORF">BDA96_04G287400</name>
</gene>
<organism evidence="1 2">
    <name type="scientific">Sorghum bicolor</name>
    <name type="common">Sorghum</name>
    <name type="synonym">Sorghum vulgare</name>
    <dbReference type="NCBI Taxonomy" id="4558"/>
    <lineage>
        <taxon>Eukaryota</taxon>
        <taxon>Viridiplantae</taxon>
        <taxon>Streptophyta</taxon>
        <taxon>Embryophyta</taxon>
        <taxon>Tracheophyta</taxon>
        <taxon>Spermatophyta</taxon>
        <taxon>Magnoliopsida</taxon>
        <taxon>Liliopsida</taxon>
        <taxon>Poales</taxon>
        <taxon>Poaceae</taxon>
        <taxon>PACMAD clade</taxon>
        <taxon>Panicoideae</taxon>
        <taxon>Andropogonodae</taxon>
        <taxon>Andropogoneae</taxon>
        <taxon>Sorghinae</taxon>
        <taxon>Sorghum</taxon>
    </lineage>
</organism>
<dbReference type="EMBL" id="CM027683">
    <property type="protein sequence ID" value="KAG0534524.1"/>
    <property type="molecule type" value="Genomic_DNA"/>
</dbReference>
<protein>
    <submittedName>
        <fullName evidence="1">Uncharacterized protein</fullName>
    </submittedName>
</protein>
<evidence type="ECO:0000313" key="1">
    <source>
        <dbReference type="EMBL" id="KAG0534524.1"/>
    </source>
</evidence>
<name>A0A921R5U0_SORBI</name>
<evidence type="ECO:0000313" key="2">
    <source>
        <dbReference type="Proteomes" id="UP000807115"/>
    </source>
</evidence>
<reference evidence="1" key="2">
    <citation type="submission" date="2020-10" db="EMBL/GenBank/DDBJ databases">
        <authorList>
            <person name="Cooper E.A."/>
            <person name="Brenton Z.W."/>
            <person name="Flinn B.S."/>
            <person name="Jenkins J."/>
            <person name="Shu S."/>
            <person name="Flowers D."/>
            <person name="Luo F."/>
            <person name="Wang Y."/>
            <person name="Xia P."/>
            <person name="Barry K."/>
            <person name="Daum C."/>
            <person name="Lipzen A."/>
            <person name="Yoshinaga Y."/>
            <person name="Schmutz J."/>
            <person name="Saski C."/>
            <person name="Vermerris W."/>
            <person name="Kresovich S."/>
        </authorList>
    </citation>
    <scope>NUCLEOTIDE SEQUENCE</scope>
</reference>